<gene>
    <name evidence="2" type="ORF">MIND_01127200</name>
</gene>
<feature type="compositionally biased region" description="Basic residues" evidence="1">
    <location>
        <begin position="332"/>
        <end position="344"/>
    </location>
</feature>
<accession>A0A8H6VX82</accession>
<evidence type="ECO:0000313" key="2">
    <source>
        <dbReference type="EMBL" id="KAF7293493.1"/>
    </source>
</evidence>
<evidence type="ECO:0000313" key="3">
    <source>
        <dbReference type="Proteomes" id="UP000636479"/>
    </source>
</evidence>
<reference evidence="2" key="1">
    <citation type="submission" date="2020-05" db="EMBL/GenBank/DDBJ databases">
        <title>Mycena genomes resolve the evolution of fungal bioluminescence.</title>
        <authorList>
            <person name="Tsai I.J."/>
        </authorList>
    </citation>
    <scope>NUCLEOTIDE SEQUENCE</scope>
    <source>
        <strain evidence="2">171206Taipei</strain>
    </source>
</reference>
<evidence type="ECO:0000256" key="1">
    <source>
        <dbReference type="SAM" id="MobiDB-lite"/>
    </source>
</evidence>
<dbReference type="EMBL" id="JACAZF010000010">
    <property type="protein sequence ID" value="KAF7293493.1"/>
    <property type="molecule type" value="Genomic_DNA"/>
</dbReference>
<name>A0A8H6VX82_9AGAR</name>
<feature type="region of interest" description="Disordered" evidence="1">
    <location>
        <begin position="325"/>
        <end position="344"/>
    </location>
</feature>
<dbReference type="RefSeq" id="XP_037215656.1">
    <property type="nucleotide sequence ID" value="XM_037367824.1"/>
</dbReference>
<sequence>MGVNLPMPSGSNSDTKDPLLAGAIKKLQLSNQELEDAIRQFSRNGMLNSIILQLWRSPPAEEVVQSMIQKVRAAHPSITEAVIAENENAMISFVKNKHGYFRSQSRKISLKLVKKLKGIYLVPKAECRNPENGQPYTDGEIKKIMASKASENLLGYFYLHGTFPNDDEFNYRMLKKVKVAGGEEPEGSTAAVSADGQMRSDAVGSVSQANQRLPDTGRFSSPFLSDLAIDIAEKSHIYTRNPEAFTSQQTVIRLMAFAGVVIHHLLLEAQSPAGMKFESDVLEPVHDWTVSSMLATLGDPLHKEELGGIIRGIVDKLRDPSLRVTTDTPKFVKPKRKRNSKTQA</sequence>
<protein>
    <submittedName>
        <fullName evidence="2">Uncharacterized protein</fullName>
    </submittedName>
</protein>
<proteinExistence type="predicted"/>
<dbReference type="Proteomes" id="UP000636479">
    <property type="component" value="Unassembled WGS sequence"/>
</dbReference>
<organism evidence="2 3">
    <name type="scientific">Mycena indigotica</name>
    <dbReference type="NCBI Taxonomy" id="2126181"/>
    <lineage>
        <taxon>Eukaryota</taxon>
        <taxon>Fungi</taxon>
        <taxon>Dikarya</taxon>
        <taxon>Basidiomycota</taxon>
        <taxon>Agaricomycotina</taxon>
        <taxon>Agaricomycetes</taxon>
        <taxon>Agaricomycetidae</taxon>
        <taxon>Agaricales</taxon>
        <taxon>Marasmiineae</taxon>
        <taxon>Mycenaceae</taxon>
        <taxon>Mycena</taxon>
    </lineage>
</organism>
<dbReference type="GeneID" id="59350340"/>
<comment type="caution">
    <text evidence="2">The sequence shown here is derived from an EMBL/GenBank/DDBJ whole genome shotgun (WGS) entry which is preliminary data.</text>
</comment>
<keyword evidence="3" id="KW-1185">Reference proteome</keyword>
<dbReference type="AlphaFoldDB" id="A0A8H6VX82"/>